<protein>
    <submittedName>
        <fullName evidence="3">Uncharacterized protein DUF4178</fullName>
    </submittedName>
</protein>
<keyword evidence="1" id="KW-0472">Membrane</keyword>
<comment type="caution">
    <text evidence="3">The sequence shown here is derived from an EMBL/GenBank/DDBJ whole genome shotgun (WGS) entry which is preliminary data.</text>
</comment>
<dbReference type="Proteomes" id="UP000315312">
    <property type="component" value="Unassembled WGS sequence"/>
</dbReference>
<evidence type="ECO:0000313" key="3">
    <source>
        <dbReference type="EMBL" id="TWH96393.1"/>
    </source>
</evidence>
<dbReference type="EMBL" id="VLKM01000003">
    <property type="protein sequence ID" value="TWH96393.1"/>
    <property type="molecule type" value="Genomic_DNA"/>
</dbReference>
<dbReference type="OrthoDB" id="713199at2"/>
<keyword evidence="4" id="KW-1185">Reference proteome</keyword>
<feature type="transmembrane region" description="Helical" evidence="1">
    <location>
        <begin position="212"/>
        <end position="237"/>
    </location>
</feature>
<gene>
    <name evidence="3" type="ORF">IP97_00934</name>
</gene>
<sequence>MELTCPKCNQNTAIESSFEVKSFGCSHCNSFFTYNNSKLKFEKAYDYSPKDAILKIGTKGIIDGETYEIVGLIIKKAHAIYYWREYTLMSKSGKVKYLSETDGHWILLEEVPESYDVSRKYKKLTHKEISYNLYEYTDTFIARIYGFYEFEISGRPVKMVEYINPPFIISIEEFDNDDTTYLGKHISSSEVKKIFNVSQLPSKSGVGLVQPFLFNIFNTLLVFISFAILILATYIFFNMGRTEKNVLYTSLNFDEYKNKEFISSSFDLKGSPAPLVVSASSDVNNSWANAQVSLVNEATNEEEYAQKDIEYYSGYTDGESWTEGSTSTTFNFCGVAQGKYHLVIIPSKQDTDTSNQTMNIKAVWNESSVWNFMLSLVFLGGIFAIIFFLKKNFEQRRWENSDFTPYTE</sequence>
<dbReference type="AlphaFoldDB" id="A0A562KMD0"/>
<accession>A0A562KMD0</accession>
<feature type="domain" description="DUF4178" evidence="2">
    <location>
        <begin position="55"/>
        <end position="187"/>
    </location>
</feature>
<evidence type="ECO:0000313" key="4">
    <source>
        <dbReference type="Proteomes" id="UP000315312"/>
    </source>
</evidence>
<keyword evidence="1" id="KW-0812">Transmembrane</keyword>
<evidence type="ECO:0000256" key="1">
    <source>
        <dbReference type="SAM" id="Phobius"/>
    </source>
</evidence>
<organism evidence="3 4">
    <name type="scientific">Flavobacterium cheniae</name>
    <dbReference type="NCBI Taxonomy" id="295428"/>
    <lineage>
        <taxon>Bacteria</taxon>
        <taxon>Pseudomonadati</taxon>
        <taxon>Bacteroidota</taxon>
        <taxon>Flavobacteriia</taxon>
        <taxon>Flavobacteriales</taxon>
        <taxon>Flavobacteriaceae</taxon>
        <taxon>Flavobacterium</taxon>
    </lineage>
</organism>
<dbReference type="RefSeq" id="WP_133608563.1">
    <property type="nucleotide sequence ID" value="NZ_SNZC01000002.1"/>
</dbReference>
<reference evidence="3 4" key="1">
    <citation type="journal article" date="2015" name="Stand. Genomic Sci.">
        <title>Genomic Encyclopedia of Bacterial and Archaeal Type Strains, Phase III: the genomes of soil and plant-associated and newly described type strains.</title>
        <authorList>
            <person name="Whitman W.B."/>
            <person name="Woyke T."/>
            <person name="Klenk H.P."/>
            <person name="Zhou Y."/>
            <person name="Lilburn T.G."/>
            <person name="Beck B.J."/>
            <person name="De Vos P."/>
            <person name="Vandamme P."/>
            <person name="Eisen J.A."/>
            <person name="Garrity G."/>
            <person name="Hugenholtz P."/>
            <person name="Kyrpides N.C."/>
        </authorList>
    </citation>
    <scope>NUCLEOTIDE SEQUENCE [LARGE SCALE GENOMIC DNA]</scope>
    <source>
        <strain evidence="3 4">CGMCC 1.6844</strain>
    </source>
</reference>
<name>A0A562KMD0_9FLAO</name>
<feature type="transmembrane region" description="Helical" evidence="1">
    <location>
        <begin position="369"/>
        <end position="389"/>
    </location>
</feature>
<dbReference type="InterPro" id="IPR025235">
    <property type="entry name" value="DUF4178"/>
</dbReference>
<evidence type="ECO:0000259" key="2">
    <source>
        <dbReference type="Pfam" id="PF13785"/>
    </source>
</evidence>
<proteinExistence type="predicted"/>
<dbReference type="Pfam" id="PF13785">
    <property type="entry name" value="DUF4178"/>
    <property type="match status" value="1"/>
</dbReference>
<keyword evidence="1" id="KW-1133">Transmembrane helix</keyword>